<dbReference type="EMBL" id="RRCH01000014">
    <property type="protein sequence ID" value="RRJ31424.1"/>
    <property type="molecule type" value="Genomic_DNA"/>
</dbReference>
<dbReference type="InterPro" id="IPR009409">
    <property type="entry name" value="DUF1059"/>
</dbReference>
<evidence type="ECO:0000313" key="2">
    <source>
        <dbReference type="Proteomes" id="UP000282322"/>
    </source>
</evidence>
<name>A0A3P3RDM1_9EURY</name>
<dbReference type="Proteomes" id="UP000282322">
    <property type="component" value="Unassembled WGS sequence"/>
</dbReference>
<evidence type="ECO:0000313" key="1">
    <source>
        <dbReference type="EMBL" id="RRJ31424.1"/>
    </source>
</evidence>
<proteinExistence type="predicted"/>
<dbReference type="AlphaFoldDB" id="A0A3P3RDM1"/>
<dbReference type="Pfam" id="PF06348">
    <property type="entry name" value="DUF1059"/>
    <property type="match status" value="1"/>
</dbReference>
<dbReference type="OrthoDB" id="9023at2157"/>
<organism evidence="1 2">
    <name type="scientific">Halocatena pleomorpha</name>
    <dbReference type="NCBI Taxonomy" id="1785090"/>
    <lineage>
        <taxon>Archaea</taxon>
        <taxon>Methanobacteriati</taxon>
        <taxon>Methanobacteriota</taxon>
        <taxon>Stenosarchaea group</taxon>
        <taxon>Halobacteria</taxon>
        <taxon>Halobacteriales</taxon>
        <taxon>Natronomonadaceae</taxon>
        <taxon>Halocatena</taxon>
    </lineage>
</organism>
<sequence>MVWEFQCPVDGCEFSKQANRESTVIESAQDHTRNTHGSTPTREEIEQYVIGPG</sequence>
<gene>
    <name evidence="1" type="ORF">EIK79_06815</name>
</gene>
<protein>
    <submittedName>
        <fullName evidence="1">DUF1059 domain-containing protein</fullName>
    </submittedName>
</protein>
<reference evidence="1 2" key="1">
    <citation type="submission" date="2018-11" db="EMBL/GenBank/DDBJ databases">
        <title>Taxonoimc description of Halomarina strain SPP-AMP-1.</title>
        <authorList>
            <person name="Pal Y."/>
            <person name="Srinivasana K."/>
            <person name="Verma A."/>
            <person name="Kumar P."/>
        </authorList>
    </citation>
    <scope>NUCLEOTIDE SEQUENCE [LARGE SCALE GENOMIC DNA]</scope>
    <source>
        <strain evidence="1 2">SPP-AMP-1</strain>
    </source>
</reference>
<comment type="caution">
    <text evidence="1">The sequence shown here is derived from an EMBL/GenBank/DDBJ whole genome shotgun (WGS) entry which is preliminary data.</text>
</comment>
<dbReference type="RefSeq" id="WP_124954376.1">
    <property type="nucleotide sequence ID" value="NZ_RRCH01000014.1"/>
</dbReference>
<accession>A0A3P3RDM1</accession>
<keyword evidence="2" id="KW-1185">Reference proteome</keyword>